<dbReference type="PROSITE" id="PS51440">
    <property type="entry name" value="TIM_2"/>
    <property type="match status" value="1"/>
</dbReference>
<dbReference type="Gene3D" id="3.20.20.70">
    <property type="entry name" value="Aldolase class I"/>
    <property type="match status" value="1"/>
</dbReference>
<comment type="pathway">
    <text evidence="8 9">Carbohydrate biosynthesis; gluconeogenesis.</text>
</comment>
<evidence type="ECO:0000256" key="6">
    <source>
        <dbReference type="ARBA" id="ARBA00023152"/>
    </source>
</evidence>
<evidence type="ECO:0000256" key="2">
    <source>
        <dbReference type="ARBA" id="ARBA00004939"/>
    </source>
</evidence>
<comment type="pathway">
    <text evidence="1 8 9">Carbohydrate degradation; glycolysis; D-glyceraldehyde 3-phosphate from glycerone phosphate: step 1/1.</text>
</comment>
<keyword evidence="6 8" id="KW-0324">Glycolysis</keyword>
<dbReference type="UniPathway" id="UPA00138"/>
<feature type="binding site" evidence="8">
    <location>
        <begin position="9"/>
        <end position="11"/>
    </location>
    <ligand>
        <name>substrate</name>
    </ligand>
</feature>
<dbReference type="GO" id="GO:0006096">
    <property type="term" value="P:glycolytic process"/>
    <property type="evidence" value="ECO:0007669"/>
    <property type="project" value="UniProtKB-UniRule"/>
</dbReference>
<dbReference type="Proteomes" id="UP000614287">
    <property type="component" value="Unassembled WGS sequence"/>
</dbReference>
<dbReference type="EC" id="5.3.1.1" evidence="8 9"/>
<dbReference type="CDD" id="cd00311">
    <property type="entry name" value="TIM"/>
    <property type="match status" value="1"/>
</dbReference>
<dbReference type="InterPro" id="IPR022896">
    <property type="entry name" value="TrioseP_Isoase_bac/euk"/>
</dbReference>
<sequence length="245" mass="25726">MPAQWLIGNWKMNGSMDSNAALLTEIRQVSGSAKMAVAVPHPYLSQARDALSGSEVQVSAQNLSAFEKGAYTGEVSALMLCEFGVKLALVGHSERRHLFGESDEVVAAKTIAALNARLTPVVCVGETLTEREAGNAKEVVLRQLNAVIDGIGAERLSRCILAYEPVWAIGTGKTASPEQAQEVHGWLREIAVQSGAAGVSILYGGSVKANNAAEMFAQPDVNGGLIGGASLDANEFIAIYQALCA</sequence>
<evidence type="ECO:0000256" key="9">
    <source>
        <dbReference type="RuleBase" id="RU363013"/>
    </source>
</evidence>
<keyword evidence="4 8" id="KW-0312">Gluconeogenesis</keyword>
<evidence type="ECO:0000313" key="11">
    <source>
        <dbReference type="Proteomes" id="UP000614287"/>
    </source>
</evidence>
<dbReference type="SUPFAM" id="SSF51351">
    <property type="entry name" value="Triosephosphate isomerase (TIM)"/>
    <property type="match status" value="1"/>
</dbReference>
<dbReference type="GO" id="GO:0019563">
    <property type="term" value="P:glycerol catabolic process"/>
    <property type="evidence" value="ECO:0007669"/>
    <property type="project" value="TreeGrafter"/>
</dbReference>
<organism evidence="10 11">
    <name type="scientific">Formosimonas limnophila</name>
    <dbReference type="NCBI Taxonomy" id="1384487"/>
    <lineage>
        <taxon>Bacteria</taxon>
        <taxon>Pseudomonadati</taxon>
        <taxon>Pseudomonadota</taxon>
        <taxon>Betaproteobacteria</taxon>
        <taxon>Burkholderiales</taxon>
        <taxon>Burkholderiaceae</taxon>
        <taxon>Formosimonas</taxon>
    </lineage>
</organism>
<comment type="subcellular location">
    <subcellularLocation>
        <location evidence="8 9">Cytoplasm</location>
    </subcellularLocation>
</comment>
<comment type="catalytic activity">
    <reaction evidence="8 9">
        <text>D-glyceraldehyde 3-phosphate = dihydroxyacetone phosphate</text>
        <dbReference type="Rhea" id="RHEA:18585"/>
        <dbReference type="ChEBI" id="CHEBI:57642"/>
        <dbReference type="ChEBI" id="CHEBI:59776"/>
        <dbReference type="EC" id="5.3.1.1"/>
    </reaction>
</comment>
<feature type="binding site" evidence="8">
    <location>
        <position position="170"/>
    </location>
    <ligand>
        <name>substrate</name>
    </ligand>
</feature>
<keyword evidence="11" id="KW-1185">Reference proteome</keyword>
<keyword evidence="7 8" id="KW-0413">Isomerase</keyword>
<dbReference type="EMBL" id="BMZG01000003">
    <property type="protein sequence ID" value="GHA68198.1"/>
    <property type="molecule type" value="Genomic_DNA"/>
</dbReference>
<evidence type="ECO:0000256" key="8">
    <source>
        <dbReference type="HAMAP-Rule" id="MF_00147"/>
    </source>
</evidence>
<dbReference type="FunFam" id="3.20.20.70:FF:000016">
    <property type="entry name" value="Triosephosphate isomerase"/>
    <property type="match status" value="1"/>
</dbReference>
<dbReference type="HAMAP" id="MF_00147_B">
    <property type="entry name" value="TIM_B"/>
    <property type="match status" value="1"/>
</dbReference>
<evidence type="ECO:0000256" key="7">
    <source>
        <dbReference type="ARBA" id="ARBA00023235"/>
    </source>
</evidence>
<dbReference type="InterPro" id="IPR020861">
    <property type="entry name" value="Triosephosphate_isomerase_AS"/>
</dbReference>
<proteinExistence type="inferred from homology"/>
<reference evidence="10" key="2">
    <citation type="submission" date="2020-09" db="EMBL/GenBank/DDBJ databases">
        <authorList>
            <person name="Sun Q."/>
            <person name="Kim S."/>
        </authorList>
    </citation>
    <scope>NUCLEOTIDE SEQUENCE</scope>
    <source>
        <strain evidence="10">KCTC 32501</strain>
    </source>
</reference>
<dbReference type="AlphaFoldDB" id="A0A8J3CG33"/>
<feature type="binding site" evidence="8">
    <location>
        <position position="206"/>
    </location>
    <ligand>
        <name>substrate</name>
    </ligand>
</feature>
<evidence type="ECO:0000256" key="5">
    <source>
        <dbReference type="ARBA" id="ARBA00022490"/>
    </source>
</evidence>
<keyword evidence="5 8" id="KW-0963">Cytoplasm</keyword>
<evidence type="ECO:0000313" key="10">
    <source>
        <dbReference type="EMBL" id="GHA68198.1"/>
    </source>
</evidence>
<feature type="active site" description="Electrophile" evidence="8">
    <location>
        <position position="92"/>
    </location>
</feature>
<feature type="binding site" evidence="8">
    <location>
        <begin position="227"/>
        <end position="228"/>
    </location>
    <ligand>
        <name>substrate</name>
    </ligand>
</feature>
<name>A0A8J3CG33_9BURK</name>
<evidence type="ECO:0000256" key="4">
    <source>
        <dbReference type="ARBA" id="ARBA00022432"/>
    </source>
</evidence>
<dbReference type="GO" id="GO:0005829">
    <property type="term" value="C:cytosol"/>
    <property type="evidence" value="ECO:0007669"/>
    <property type="project" value="TreeGrafter"/>
</dbReference>
<dbReference type="PANTHER" id="PTHR21139:SF42">
    <property type="entry name" value="TRIOSEPHOSPHATE ISOMERASE"/>
    <property type="match status" value="1"/>
</dbReference>
<dbReference type="PROSITE" id="PS00171">
    <property type="entry name" value="TIM_1"/>
    <property type="match status" value="1"/>
</dbReference>
<comment type="pathway">
    <text evidence="2">Carbohydrate metabolism; erythritol degradation.</text>
</comment>
<accession>A0A8J3CG33</accession>
<dbReference type="GO" id="GO:0046166">
    <property type="term" value="P:glyceraldehyde-3-phosphate biosynthetic process"/>
    <property type="evidence" value="ECO:0007669"/>
    <property type="project" value="TreeGrafter"/>
</dbReference>
<evidence type="ECO:0000256" key="1">
    <source>
        <dbReference type="ARBA" id="ARBA00004680"/>
    </source>
</evidence>
<reference evidence="10" key="1">
    <citation type="journal article" date="2014" name="Int. J. Syst. Evol. Microbiol.">
        <title>Complete genome sequence of Corynebacterium casei LMG S-19264T (=DSM 44701T), isolated from a smear-ripened cheese.</title>
        <authorList>
            <consortium name="US DOE Joint Genome Institute (JGI-PGF)"/>
            <person name="Walter F."/>
            <person name="Albersmeier A."/>
            <person name="Kalinowski J."/>
            <person name="Ruckert C."/>
        </authorList>
    </citation>
    <scope>NUCLEOTIDE SEQUENCE</scope>
    <source>
        <strain evidence="10">KCTC 32501</strain>
    </source>
</reference>
<dbReference type="RefSeq" id="WP_189491457.1">
    <property type="nucleotide sequence ID" value="NZ_BMZG01000003.1"/>
</dbReference>
<protein>
    <recommendedName>
        <fullName evidence="8 9">Triosephosphate isomerase</fullName>
        <shortName evidence="8">TIM</shortName>
        <shortName evidence="8">TPI</shortName>
        <ecNumber evidence="8 9">5.3.1.1</ecNumber>
    </recommendedName>
    <alternativeName>
        <fullName evidence="8">Triose-phosphate isomerase</fullName>
    </alternativeName>
</protein>
<dbReference type="GO" id="GO:0004807">
    <property type="term" value="F:triose-phosphate isomerase activity"/>
    <property type="evidence" value="ECO:0007669"/>
    <property type="project" value="UniProtKB-UniRule"/>
</dbReference>
<dbReference type="Pfam" id="PF00121">
    <property type="entry name" value="TIM"/>
    <property type="match status" value="1"/>
</dbReference>
<dbReference type="NCBIfam" id="TIGR00419">
    <property type="entry name" value="tim"/>
    <property type="match status" value="1"/>
</dbReference>
<comment type="caution">
    <text evidence="10">The sequence shown here is derived from an EMBL/GenBank/DDBJ whole genome shotgun (WGS) entry which is preliminary data.</text>
</comment>
<dbReference type="PANTHER" id="PTHR21139">
    <property type="entry name" value="TRIOSEPHOSPHATE ISOMERASE"/>
    <property type="match status" value="1"/>
</dbReference>
<dbReference type="InterPro" id="IPR013785">
    <property type="entry name" value="Aldolase_TIM"/>
</dbReference>
<dbReference type="InterPro" id="IPR000652">
    <property type="entry name" value="Triosephosphate_isomerase"/>
</dbReference>
<dbReference type="InterPro" id="IPR035990">
    <property type="entry name" value="TIM_sf"/>
</dbReference>
<feature type="active site" description="Proton acceptor" evidence="8">
    <location>
        <position position="164"/>
    </location>
</feature>
<evidence type="ECO:0000256" key="3">
    <source>
        <dbReference type="ARBA" id="ARBA00007422"/>
    </source>
</evidence>
<comment type="subunit">
    <text evidence="8 9">Homodimer.</text>
</comment>
<dbReference type="UniPathway" id="UPA00109">
    <property type="reaction ID" value="UER00189"/>
</dbReference>
<gene>
    <name evidence="8 10" type="primary">tpiA</name>
    <name evidence="10" type="ORF">GCM10009007_06090</name>
</gene>
<dbReference type="GO" id="GO:0006094">
    <property type="term" value="P:gluconeogenesis"/>
    <property type="evidence" value="ECO:0007669"/>
    <property type="project" value="UniProtKB-UniRule"/>
</dbReference>
<comment type="function">
    <text evidence="8">Involved in the gluconeogenesis. Catalyzes stereospecifically the conversion of dihydroxyacetone phosphate (DHAP) to D-glyceraldehyde-3-phosphate (G3P).</text>
</comment>
<comment type="similarity">
    <text evidence="3 8 9">Belongs to the triosephosphate isomerase family.</text>
</comment>